<comment type="caution">
    <text evidence="2">The sequence shown here is derived from an EMBL/GenBank/DDBJ whole genome shotgun (WGS) entry which is preliminary data.</text>
</comment>
<organism evidence="2 3">
    <name type="scientific">Paramecium primaurelia</name>
    <dbReference type="NCBI Taxonomy" id="5886"/>
    <lineage>
        <taxon>Eukaryota</taxon>
        <taxon>Sar</taxon>
        <taxon>Alveolata</taxon>
        <taxon>Ciliophora</taxon>
        <taxon>Intramacronucleata</taxon>
        <taxon>Oligohymenophorea</taxon>
        <taxon>Peniculida</taxon>
        <taxon>Parameciidae</taxon>
        <taxon>Paramecium</taxon>
    </lineage>
</organism>
<protein>
    <submittedName>
        <fullName evidence="2">Uncharacterized protein</fullName>
    </submittedName>
</protein>
<gene>
    <name evidence="1" type="ORF">PPRIM_AZ9-3.1.T0910068</name>
    <name evidence="2" type="ORF">PPRIM_AZ9-3.1.T0910069</name>
</gene>
<dbReference type="Proteomes" id="UP000688137">
    <property type="component" value="Unassembled WGS sequence"/>
</dbReference>
<keyword evidence="3" id="KW-1185">Reference proteome</keyword>
<reference evidence="2" key="1">
    <citation type="submission" date="2021-01" db="EMBL/GenBank/DDBJ databases">
        <authorList>
            <consortium name="Genoscope - CEA"/>
            <person name="William W."/>
        </authorList>
    </citation>
    <scope>NUCLEOTIDE SEQUENCE</scope>
</reference>
<evidence type="ECO:0000313" key="3">
    <source>
        <dbReference type="Proteomes" id="UP000688137"/>
    </source>
</evidence>
<evidence type="ECO:0000313" key="2">
    <source>
        <dbReference type="EMBL" id="CAD8092670.1"/>
    </source>
</evidence>
<evidence type="ECO:0000313" key="1">
    <source>
        <dbReference type="EMBL" id="CAD8092668.1"/>
    </source>
</evidence>
<accession>A0A8S1NKC5</accession>
<sequence length="183" mass="21435">MSNMDIENSAQAAFFASDPKDMVEKLENIEIDSEHFDSQMACLQYFSYIITWDIVNARFFYYKYMGLLESEIIGKEITKFLKLVYEEKHSELIKGCDKLCELLNILPPYKKWIKELKSRVADHLKNLVEKNFTSISAARLSSYGVNPQEQSYVKIEQKEQEKTPIDIEKLSQIARLIQNMENK</sequence>
<name>A0A8S1NKC5_PARPR</name>
<dbReference type="AlphaFoldDB" id="A0A8S1NKC5"/>
<dbReference type="EMBL" id="CAJJDM010000094">
    <property type="protein sequence ID" value="CAD8092670.1"/>
    <property type="molecule type" value="Genomic_DNA"/>
</dbReference>
<dbReference type="EMBL" id="CAJJDM010000094">
    <property type="protein sequence ID" value="CAD8092668.1"/>
    <property type="molecule type" value="Genomic_DNA"/>
</dbReference>
<proteinExistence type="predicted"/>
<dbReference type="OMA" id="IMSENFD"/>